<protein>
    <recommendedName>
        <fullName evidence="3">Spc7 kinetochore protein domain-containing protein</fullName>
    </recommendedName>
</protein>
<feature type="compositionally biased region" description="Basic and acidic residues" evidence="2">
    <location>
        <begin position="126"/>
        <end position="146"/>
    </location>
</feature>
<feature type="compositionally biased region" description="Low complexity" evidence="2">
    <location>
        <begin position="650"/>
        <end position="665"/>
    </location>
</feature>
<feature type="region of interest" description="Disordered" evidence="2">
    <location>
        <begin position="222"/>
        <end position="256"/>
    </location>
</feature>
<name>A0A9W8URQ0_AKAMU</name>
<feature type="region of interest" description="Disordered" evidence="2">
    <location>
        <begin position="1730"/>
        <end position="1755"/>
    </location>
</feature>
<evidence type="ECO:0000256" key="2">
    <source>
        <dbReference type="SAM" id="MobiDB-lite"/>
    </source>
</evidence>
<feature type="region of interest" description="Disordered" evidence="2">
    <location>
        <begin position="1"/>
        <end position="156"/>
    </location>
</feature>
<dbReference type="GO" id="GO:0000776">
    <property type="term" value="C:kinetochore"/>
    <property type="evidence" value="ECO:0007669"/>
    <property type="project" value="TreeGrafter"/>
</dbReference>
<feature type="compositionally biased region" description="Acidic residues" evidence="2">
    <location>
        <begin position="1744"/>
        <end position="1755"/>
    </location>
</feature>
<dbReference type="GeneID" id="80893834"/>
<feature type="region of interest" description="Disordered" evidence="2">
    <location>
        <begin position="788"/>
        <end position="836"/>
    </location>
</feature>
<evidence type="ECO:0000256" key="1">
    <source>
        <dbReference type="SAM" id="Coils"/>
    </source>
</evidence>
<dbReference type="SMART" id="SM00787">
    <property type="entry name" value="Spc7"/>
    <property type="match status" value="1"/>
</dbReference>
<feature type="compositionally biased region" description="Basic and acidic residues" evidence="2">
    <location>
        <begin position="1576"/>
        <end position="1594"/>
    </location>
</feature>
<evidence type="ECO:0000259" key="3">
    <source>
        <dbReference type="SMART" id="SM00787"/>
    </source>
</evidence>
<dbReference type="Pfam" id="PF18210">
    <property type="entry name" value="Knl1_RWD_C"/>
    <property type="match status" value="1"/>
</dbReference>
<feature type="compositionally biased region" description="Acidic residues" evidence="2">
    <location>
        <begin position="1609"/>
        <end position="1621"/>
    </location>
</feature>
<evidence type="ECO:0000313" key="4">
    <source>
        <dbReference type="EMBL" id="KAJ4165026.1"/>
    </source>
</evidence>
<feature type="region of interest" description="Disordered" evidence="2">
    <location>
        <begin position="291"/>
        <end position="355"/>
    </location>
</feature>
<keyword evidence="5" id="KW-1185">Reference proteome</keyword>
<feature type="coiled-coil region" evidence="1">
    <location>
        <begin position="1071"/>
        <end position="1151"/>
    </location>
</feature>
<accession>A0A9W8URQ0</accession>
<feature type="region of interest" description="Disordered" evidence="2">
    <location>
        <begin position="1609"/>
        <end position="1705"/>
    </location>
</feature>
<feature type="compositionally biased region" description="Acidic residues" evidence="2">
    <location>
        <begin position="300"/>
        <end position="321"/>
    </location>
</feature>
<feature type="domain" description="Spc7 kinetochore protein" evidence="3">
    <location>
        <begin position="902"/>
        <end position="1223"/>
    </location>
</feature>
<reference evidence="4" key="1">
    <citation type="journal article" date="2023" name="Access Microbiol">
        <title>De-novo genome assembly for Akanthomyces muscarius, a biocontrol agent of insect agricultural pests.</title>
        <authorList>
            <person name="Erdos Z."/>
            <person name="Studholme D.J."/>
            <person name="Raymond B."/>
            <person name="Sharma M."/>
        </authorList>
    </citation>
    <scope>NUCLEOTIDE SEQUENCE</scope>
    <source>
        <strain evidence="4">Ve6</strain>
    </source>
</reference>
<feature type="compositionally biased region" description="Polar residues" evidence="2">
    <location>
        <begin position="604"/>
        <end position="627"/>
    </location>
</feature>
<dbReference type="GO" id="GO:0034501">
    <property type="term" value="P:protein localization to kinetochore"/>
    <property type="evidence" value="ECO:0007669"/>
    <property type="project" value="TreeGrafter"/>
</dbReference>
<dbReference type="SMART" id="SM01315">
    <property type="entry name" value="Spc7_N"/>
    <property type="match status" value="1"/>
</dbReference>
<dbReference type="GO" id="GO:0007094">
    <property type="term" value="P:mitotic spindle assembly checkpoint signaling"/>
    <property type="evidence" value="ECO:0007669"/>
    <property type="project" value="TreeGrafter"/>
</dbReference>
<feature type="compositionally biased region" description="Polar residues" evidence="2">
    <location>
        <begin position="1693"/>
        <end position="1705"/>
    </location>
</feature>
<dbReference type="EMBL" id="JAJHUN010000001">
    <property type="protein sequence ID" value="KAJ4165026.1"/>
    <property type="molecule type" value="Genomic_DNA"/>
</dbReference>
<feature type="compositionally biased region" description="Low complexity" evidence="2">
    <location>
        <begin position="337"/>
        <end position="347"/>
    </location>
</feature>
<dbReference type="InterPro" id="IPR013253">
    <property type="entry name" value="Spc7_domain"/>
</dbReference>
<feature type="region of interest" description="Disordered" evidence="2">
    <location>
        <begin position="554"/>
        <end position="709"/>
    </location>
</feature>
<keyword evidence="1" id="KW-0175">Coiled coil</keyword>
<proteinExistence type="predicted"/>
<dbReference type="PANTHER" id="PTHR28260">
    <property type="entry name" value="SPINDLE POLE BODY COMPONENT SPC105"/>
    <property type="match status" value="1"/>
</dbReference>
<comment type="caution">
    <text evidence="4">The sequence shown here is derived from an EMBL/GenBank/DDBJ whole genome shotgun (WGS) entry which is preliminary data.</text>
</comment>
<dbReference type="Proteomes" id="UP001144673">
    <property type="component" value="Chromosome 1"/>
</dbReference>
<feature type="region of interest" description="Disordered" evidence="2">
    <location>
        <begin position="264"/>
        <end position="283"/>
    </location>
</feature>
<feature type="compositionally biased region" description="Basic residues" evidence="2">
    <location>
        <begin position="13"/>
        <end position="26"/>
    </location>
</feature>
<dbReference type="Pfam" id="PF08317">
    <property type="entry name" value="Spc7"/>
    <property type="match status" value="1"/>
</dbReference>
<feature type="compositionally biased region" description="Polar residues" evidence="2">
    <location>
        <begin position="92"/>
        <end position="103"/>
    </location>
</feature>
<evidence type="ECO:0000313" key="5">
    <source>
        <dbReference type="Proteomes" id="UP001144673"/>
    </source>
</evidence>
<feature type="compositionally biased region" description="Acidic residues" evidence="2">
    <location>
        <begin position="225"/>
        <end position="252"/>
    </location>
</feature>
<dbReference type="PANTHER" id="PTHR28260:SF1">
    <property type="entry name" value="SPINDLE POLE BODY COMPONENT SPC105"/>
    <property type="match status" value="1"/>
</dbReference>
<dbReference type="RefSeq" id="XP_056059941.1">
    <property type="nucleotide sequence ID" value="XM_056204601.1"/>
</dbReference>
<organism evidence="4 5">
    <name type="scientific">Akanthomyces muscarius</name>
    <name type="common">Entomopathogenic fungus</name>
    <name type="synonym">Lecanicillium muscarium</name>
    <dbReference type="NCBI Taxonomy" id="2231603"/>
    <lineage>
        <taxon>Eukaryota</taxon>
        <taxon>Fungi</taxon>
        <taxon>Dikarya</taxon>
        <taxon>Ascomycota</taxon>
        <taxon>Pezizomycotina</taxon>
        <taxon>Sordariomycetes</taxon>
        <taxon>Hypocreomycetidae</taxon>
        <taxon>Hypocreales</taxon>
        <taxon>Cordycipitaceae</taxon>
        <taxon>Akanthomyces</taxon>
    </lineage>
</organism>
<feature type="compositionally biased region" description="Low complexity" evidence="2">
    <location>
        <begin position="1730"/>
        <end position="1740"/>
    </location>
</feature>
<dbReference type="KEGG" id="amus:LMH87_006675"/>
<feature type="region of interest" description="Disordered" evidence="2">
    <location>
        <begin position="1518"/>
        <end position="1594"/>
    </location>
</feature>
<gene>
    <name evidence="4" type="ORF">LMH87_006675</name>
</gene>
<dbReference type="InterPro" id="IPR033338">
    <property type="entry name" value="Spc105/Spc7"/>
</dbReference>
<dbReference type="Pfam" id="PF15402">
    <property type="entry name" value="MELT_2"/>
    <property type="match status" value="6"/>
</dbReference>
<dbReference type="InterPro" id="IPR040850">
    <property type="entry name" value="Knl1_RWD_C"/>
</dbReference>
<dbReference type="GO" id="GO:1990758">
    <property type="term" value="P:mitotic sister chromatid biorientation"/>
    <property type="evidence" value="ECO:0007669"/>
    <property type="project" value="TreeGrafter"/>
</dbReference>
<sequence>MSSPSDATVPATRRARKSIGAQHGRRKTIDKENATVDVASELAASRKARSKSIGPGGLDSLRPGTGNRRASIAAPRSILKPRMSTLAEIPSLQFTKRASSGSDDTIRRKSPRNSKSSDLTASKIALRTEEEQQAAARDREEQERRDARRKSLANRRVSFAAEATLHTFHDIDMQDSTASTDYSTRRTSNVTGAHYQAIPQQRRNSAVNSTGYDNDDSVTSILYSDDSEPADGVEEVEDAEEEDEMSNSDSDDGTMMTIDTEEVTGTTVASDRSAPSDDESSTLEEALRLAAERAGTQRLDDEEEYYDEAGEEAEDEEEEEIIPSFGWIRKDAQKQNSSTAGSTSAASRPSYSNDEATEAGMEMDMTYNMGRIIKPSEANESDEEAELSMDVTKAFGGILPTQSPESSPIRDVPVDSSQGDEMTMEFTTALGGIRSVGYDDTTDDCARDEEMSMEFTMAMGGVLGKEKRKSIDAARRRTLNQMDEADATMDMTTSVGRILSIQPHREKATNSASGEDYETAEMDITAGMDMTAAIGGILNSQGRRSLGREIMVEEANKPNSPGTAIFNAISKQPSRRRSSRNAAPESSNTNTGLLPFRERLASPQEETTTQTARNSSSPRKQHPSQPVRTAEKSQSHSPQVPTSARRRSSRLSPSKSPTKSPATSAGKSPNSATPVPRRKPESAQQSPAKYVTPDSRRMSGIGADRSGLGSPRIAEVFDRRSSIGDSASKFVPRNRLVALEDPKALSKEVDDDRSRDGERERAIVRFGHTEEDKDATVNLREMIDNLSPTRKPLKGRKSLHIGSARGLLGKRPTELDDEDAEDNDGVKRLRGHQGSPVKNVRLQKPTKAGGISGDISGFRGKIAAPDQHHSLSSPLKATQTTTPRRKALSDMKANHTVHGTSIDLPEQQLSDENDCEKIDLQDFLNMISIRFMELQTTKRRHTTAPGTLQDGTTVTGEDDMSLERCVVASACTVPMLELYQHSCRELKKYIAEGRRMVKEIEADTFEDNPPLFQEYITAAPDVKALMDNQFKNVKTHARLLSKAMWYEWRTKLQEGLREGLVKISSDMAGDYKALQEQMDMLESVLPQLAKTFEGLEEERENLEQAAQEIADCDPEELDSTRQELISLNADIEAKKELVAELRLQFQAAEASSESLSTKKASCLADIAHSEKVRENCRGWSSSEVNSIKGRVDALEKKLGWAVTGVNKTTLSMAYKREIEIVFDVTSFRPGGVNSQIDLWYIADCREKDPLPRTVEKDFFLQCIRDYIRALKQSTTKIPELLSVVQQSWDRATKVASQIRRVNSTFPTQVRKTSDSSIEIVTSLLVVPLHTRVQVTLELQNHNITKALDMNIASSVAVVYGEHFNTLTRCTLIALFKRAVCLNDLIRTRIRAFSIPIYQGTPPRTPLDCGIPVSLLKRGEEKEQRMNQIYGSALQGHGGAAASAVPTGEFTNGHPLTAWRAPLEEDEVDAYDHLSASTDEDIEMDMGGPDYLTWSGAAGEPMTPPPGPATHPYCSMGSSSWQGGQMPAGAHFAPSPASTETSAGGTRPARRHRRRLEGGVESAVHTKPAPGGLGRVLDQKRAAGRVPDADRAARSNARIEEAGRLVVSDEEEMDWISDEEEKEAARDCSQEVDSGSGLEPVREGDRAAPTPAHVPAEIGATKPGLTSSTSNCIPPPGDPSSGESKKDGPGAAQLQPTNADLDSATASSREALDWLNRVDWSAQSRAAQAQAIQAQMHQSQAYEDFLSEQNDDDSDL</sequence>